<dbReference type="FunFam" id="1.10.630.10:FF:000238">
    <property type="entry name" value="Cytochrome P450 2A6"/>
    <property type="match status" value="1"/>
</dbReference>
<accession>A0A7J7K7D6</accession>
<evidence type="ECO:0000256" key="8">
    <source>
        <dbReference type="ARBA" id="ARBA00022848"/>
    </source>
</evidence>
<evidence type="ECO:0000256" key="9">
    <source>
        <dbReference type="ARBA" id="ARBA00023002"/>
    </source>
</evidence>
<evidence type="ECO:0000256" key="5">
    <source>
        <dbReference type="ARBA" id="ARBA00022617"/>
    </source>
</evidence>
<dbReference type="EMBL" id="VXIV02001326">
    <property type="protein sequence ID" value="KAF6033466.1"/>
    <property type="molecule type" value="Genomic_DNA"/>
</dbReference>
<keyword evidence="10 13" id="KW-0408">Iron</keyword>
<evidence type="ECO:0000256" key="6">
    <source>
        <dbReference type="ARBA" id="ARBA00022723"/>
    </source>
</evidence>
<evidence type="ECO:0000256" key="3">
    <source>
        <dbReference type="ARBA" id="ARBA00004406"/>
    </source>
</evidence>
<sequence length="459" mass="52093">MTGVAALLLIFYLRSKREKLPPGPFAFPVIGNLLQIVLSGSLVKFCKKYREIYGEVFTMRLGGYTRVVISGYDNLHHILISLAEHTSSRSMTFQKFFPGKKERGLLWAHTSDWKAIRTFSLLTLRDRGMGRAAFEPEIVEEIEKYMEHYIQPSLGQPLDMYSNLPRPLLMSYHNWSITNVLNSLVRSSLKMSFLGNLPIIGEHIPVVKKLRTDLQEISLPTIRKCIEERRQQFSSGEPQCLVDQYLLQGGNVDALTGENTVELCFQLYNAGTETTSTTLRWALLFLCKNPDVLKKVQKEIDDNIGQRSATYKDHLDMPYTDAVLLETQRLSNIVNSSLPRNVDRDIYVGGTLIPAGSDLLFNMASILHDPKVFEEADKFKPERYLTGDITLKKKRTIPFGIGRRACLGESLAKVELFLFFVNFLQKYNICLPEGSKVTTEPMISVISSPQPYGVVFSCR</sequence>
<name>A0A7J7K7D6_BUGNE</name>
<keyword evidence="7" id="KW-0256">Endoplasmic reticulum</keyword>
<dbReference type="GO" id="GO:0016712">
    <property type="term" value="F:oxidoreductase activity, acting on paired donors, with incorporation or reduction of molecular oxygen, reduced flavin or flavoprotein as one donor, and incorporation of one atom of oxygen"/>
    <property type="evidence" value="ECO:0007669"/>
    <property type="project" value="TreeGrafter"/>
</dbReference>
<dbReference type="InterPro" id="IPR036396">
    <property type="entry name" value="Cyt_P450_sf"/>
</dbReference>
<keyword evidence="16" id="KW-1185">Reference proteome</keyword>
<dbReference type="GO" id="GO:0005789">
    <property type="term" value="C:endoplasmic reticulum membrane"/>
    <property type="evidence" value="ECO:0007669"/>
    <property type="project" value="UniProtKB-SubCell"/>
</dbReference>
<dbReference type="GO" id="GO:0006805">
    <property type="term" value="P:xenobiotic metabolic process"/>
    <property type="evidence" value="ECO:0007669"/>
    <property type="project" value="TreeGrafter"/>
</dbReference>
<dbReference type="GO" id="GO:0006082">
    <property type="term" value="P:organic acid metabolic process"/>
    <property type="evidence" value="ECO:0007669"/>
    <property type="project" value="TreeGrafter"/>
</dbReference>
<dbReference type="Gene3D" id="1.10.630.10">
    <property type="entry name" value="Cytochrome P450"/>
    <property type="match status" value="1"/>
</dbReference>
<reference evidence="15" key="1">
    <citation type="submission" date="2020-06" db="EMBL/GenBank/DDBJ databases">
        <title>Draft genome of Bugula neritina, a colonial animal packing powerful symbionts and potential medicines.</title>
        <authorList>
            <person name="Rayko M."/>
        </authorList>
    </citation>
    <scope>NUCLEOTIDE SEQUENCE [LARGE SCALE GENOMIC DNA]</scope>
    <source>
        <strain evidence="15">Kwan_BN1</strain>
    </source>
</reference>
<dbReference type="Proteomes" id="UP000593567">
    <property type="component" value="Unassembled WGS sequence"/>
</dbReference>
<evidence type="ECO:0000256" key="7">
    <source>
        <dbReference type="ARBA" id="ARBA00022824"/>
    </source>
</evidence>
<evidence type="ECO:0000256" key="1">
    <source>
        <dbReference type="ARBA" id="ARBA00001971"/>
    </source>
</evidence>
<evidence type="ECO:0000256" key="4">
    <source>
        <dbReference type="ARBA" id="ARBA00010617"/>
    </source>
</evidence>
<evidence type="ECO:0000256" key="11">
    <source>
        <dbReference type="ARBA" id="ARBA00023033"/>
    </source>
</evidence>
<dbReference type="InterPro" id="IPR001128">
    <property type="entry name" value="Cyt_P450"/>
</dbReference>
<gene>
    <name evidence="15" type="ORF">EB796_008225</name>
</gene>
<dbReference type="PANTHER" id="PTHR24300:SF375">
    <property type="entry name" value="CYTOCHROME P450 FAMILY"/>
    <property type="match status" value="1"/>
</dbReference>
<dbReference type="PROSITE" id="PS00086">
    <property type="entry name" value="CYTOCHROME_P450"/>
    <property type="match status" value="1"/>
</dbReference>
<dbReference type="SUPFAM" id="SSF48264">
    <property type="entry name" value="Cytochrome P450"/>
    <property type="match status" value="1"/>
</dbReference>
<evidence type="ECO:0000256" key="10">
    <source>
        <dbReference type="ARBA" id="ARBA00023004"/>
    </source>
</evidence>
<keyword evidence="5 13" id="KW-0349">Heme</keyword>
<dbReference type="InterPro" id="IPR002401">
    <property type="entry name" value="Cyt_P450_E_grp-I"/>
</dbReference>
<keyword evidence="6 13" id="KW-0479">Metal-binding</keyword>
<dbReference type="InterPro" id="IPR017972">
    <property type="entry name" value="Cyt_P450_CS"/>
</dbReference>
<evidence type="ECO:0000313" key="15">
    <source>
        <dbReference type="EMBL" id="KAF6033466.1"/>
    </source>
</evidence>
<keyword evidence="8" id="KW-0492">Microsome</keyword>
<dbReference type="PRINTS" id="PR00385">
    <property type="entry name" value="P450"/>
</dbReference>
<dbReference type="OrthoDB" id="1055148at2759"/>
<keyword evidence="12" id="KW-0472">Membrane</keyword>
<evidence type="ECO:0000313" key="16">
    <source>
        <dbReference type="Proteomes" id="UP000593567"/>
    </source>
</evidence>
<evidence type="ECO:0000256" key="12">
    <source>
        <dbReference type="ARBA" id="ARBA00023136"/>
    </source>
</evidence>
<comment type="caution">
    <text evidence="15">The sequence shown here is derived from an EMBL/GenBank/DDBJ whole genome shotgun (WGS) entry which is preliminary data.</text>
</comment>
<dbReference type="AlphaFoldDB" id="A0A7J7K7D6"/>
<evidence type="ECO:0000256" key="13">
    <source>
        <dbReference type="PIRSR" id="PIRSR602401-1"/>
    </source>
</evidence>
<comment type="cofactor">
    <cofactor evidence="1 13">
        <name>heme</name>
        <dbReference type="ChEBI" id="CHEBI:30413"/>
    </cofactor>
</comment>
<dbReference type="PANTHER" id="PTHR24300">
    <property type="entry name" value="CYTOCHROME P450 508A4-RELATED"/>
    <property type="match status" value="1"/>
</dbReference>
<organism evidence="15 16">
    <name type="scientific">Bugula neritina</name>
    <name type="common">Brown bryozoan</name>
    <name type="synonym">Sertularia neritina</name>
    <dbReference type="NCBI Taxonomy" id="10212"/>
    <lineage>
        <taxon>Eukaryota</taxon>
        <taxon>Metazoa</taxon>
        <taxon>Spiralia</taxon>
        <taxon>Lophotrochozoa</taxon>
        <taxon>Bryozoa</taxon>
        <taxon>Gymnolaemata</taxon>
        <taxon>Cheilostomatida</taxon>
        <taxon>Flustrina</taxon>
        <taxon>Buguloidea</taxon>
        <taxon>Bugulidae</taxon>
        <taxon>Bugula</taxon>
    </lineage>
</organism>
<keyword evidence="9 14" id="KW-0560">Oxidoreductase</keyword>
<dbReference type="GO" id="GO:0005506">
    <property type="term" value="F:iron ion binding"/>
    <property type="evidence" value="ECO:0007669"/>
    <property type="project" value="InterPro"/>
</dbReference>
<comment type="similarity">
    <text evidence="4 14">Belongs to the cytochrome P450 family.</text>
</comment>
<dbReference type="InterPro" id="IPR050182">
    <property type="entry name" value="Cytochrome_P450_fam2"/>
</dbReference>
<dbReference type="Pfam" id="PF00067">
    <property type="entry name" value="p450"/>
    <property type="match status" value="1"/>
</dbReference>
<dbReference type="PRINTS" id="PR00463">
    <property type="entry name" value="EP450I"/>
</dbReference>
<proteinExistence type="inferred from homology"/>
<feature type="binding site" description="axial binding residue" evidence="13">
    <location>
        <position position="406"/>
    </location>
    <ligand>
        <name>heme</name>
        <dbReference type="ChEBI" id="CHEBI:30413"/>
    </ligand>
    <ligandPart>
        <name>Fe</name>
        <dbReference type="ChEBI" id="CHEBI:18248"/>
    </ligandPart>
</feature>
<keyword evidence="11 14" id="KW-0503">Monooxygenase</keyword>
<evidence type="ECO:0000256" key="2">
    <source>
        <dbReference type="ARBA" id="ARBA00004174"/>
    </source>
</evidence>
<evidence type="ECO:0000256" key="14">
    <source>
        <dbReference type="RuleBase" id="RU000461"/>
    </source>
</evidence>
<comment type="subcellular location">
    <subcellularLocation>
        <location evidence="3">Endoplasmic reticulum membrane</location>
        <topology evidence="3">Peripheral membrane protein</topology>
    </subcellularLocation>
    <subcellularLocation>
        <location evidence="2">Microsome membrane</location>
        <topology evidence="2">Peripheral membrane protein</topology>
    </subcellularLocation>
</comment>
<protein>
    <submittedName>
        <fullName evidence="15">CYP2C8</fullName>
    </submittedName>
</protein>
<dbReference type="GO" id="GO:0020037">
    <property type="term" value="F:heme binding"/>
    <property type="evidence" value="ECO:0007669"/>
    <property type="project" value="InterPro"/>
</dbReference>